<keyword evidence="4" id="KW-1185">Reference proteome</keyword>
<accession>A0ABR8SZ74</accession>
<evidence type="ECO:0000256" key="1">
    <source>
        <dbReference type="SAM" id="SignalP"/>
    </source>
</evidence>
<dbReference type="Proteomes" id="UP000608071">
    <property type="component" value="Unassembled WGS sequence"/>
</dbReference>
<dbReference type="InterPro" id="IPR036365">
    <property type="entry name" value="PGBD-like_sf"/>
</dbReference>
<dbReference type="Pfam" id="PF01471">
    <property type="entry name" value="PG_binding_1"/>
    <property type="match status" value="1"/>
</dbReference>
<reference evidence="3 4" key="1">
    <citation type="submission" date="2020-08" db="EMBL/GenBank/DDBJ databases">
        <title>A Genomic Blueprint of the Chicken Gut Microbiome.</title>
        <authorList>
            <person name="Gilroy R."/>
            <person name="Ravi A."/>
            <person name="Getino M."/>
            <person name="Pursley I."/>
            <person name="Horton D.L."/>
            <person name="Alikhan N.-F."/>
            <person name="Baker D."/>
            <person name="Gharbi K."/>
            <person name="Hall N."/>
            <person name="Watson M."/>
            <person name="Adriaenssens E.M."/>
            <person name="Foster-Nyarko E."/>
            <person name="Jarju S."/>
            <person name="Secka A."/>
            <person name="Antonio M."/>
            <person name="Oren A."/>
            <person name="Chaudhuri R."/>
            <person name="La Ragione R.M."/>
            <person name="Hildebrand F."/>
            <person name="Pallen M.J."/>
        </authorList>
    </citation>
    <scope>NUCLEOTIDE SEQUENCE [LARGE SCALE GENOMIC DNA]</scope>
    <source>
        <strain evidence="3 4">Sa2BVA9</strain>
    </source>
</reference>
<dbReference type="SUPFAM" id="SSF47090">
    <property type="entry name" value="PGBD-like"/>
    <property type="match status" value="1"/>
</dbReference>
<dbReference type="InterPro" id="IPR002477">
    <property type="entry name" value="Peptidoglycan-bd-like"/>
</dbReference>
<evidence type="ECO:0000313" key="4">
    <source>
        <dbReference type="Proteomes" id="UP000608071"/>
    </source>
</evidence>
<gene>
    <name evidence="3" type="ORF">H9647_11560</name>
</gene>
<evidence type="ECO:0000259" key="2">
    <source>
        <dbReference type="Pfam" id="PF01471"/>
    </source>
</evidence>
<evidence type="ECO:0000313" key="3">
    <source>
        <dbReference type="EMBL" id="MBD7968700.1"/>
    </source>
</evidence>
<proteinExistence type="predicted"/>
<dbReference type="EMBL" id="JACSQL010000004">
    <property type="protein sequence ID" value="MBD7968700.1"/>
    <property type="molecule type" value="Genomic_DNA"/>
</dbReference>
<feature type="chain" id="PRO_5045243341" evidence="1">
    <location>
        <begin position="31"/>
        <end position="160"/>
    </location>
</feature>
<protein>
    <submittedName>
        <fullName evidence="3">Peptidoglycan-binding protein</fullName>
    </submittedName>
</protein>
<sequence>MVIAKKTRYTALLSSVMLVGSLLIAGNASAEIFTIYPTLSSGSSGGYVESLQANLWSSGLKSTVGDIDGKYGSGTGTAVKSYQSNAGLTADGIAGPATWKSMNKYVVNVGYDQFYYRHSGSTTFETFYRSTPNGDGYDWRYDLRYKSNQYVVKTGIVYSY</sequence>
<dbReference type="Gene3D" id="1.10.101.10">
    <property type="entry name" value="PGBD-like superfamily/PGBD"/>
    <property type="match status" value="1"/>
</dbReference>
<name>A0ABR8SZ74_9BACL</name>
<comment type="caution">
    <text evidence="3">The sequence shown here is derived from an EMBL/GenBank/DDBJ whole genome shotgun (WGS) entry which is preliminary data.</text>
</comment>
<keyword evidence="1" id="KW-0732">Signal</keyword>
<dbReference type="InterPro" id="IPR036366">
    <property type="entry name" value="PGBDSf"/>
</dbReference>
<organism evidence="3 4">
    <name type="scientific">Paenibacillus gallinarum</name>
    <dbReference type="NCBI Taxonomy" id="2762232"/>
    <lineage>
        <taxon>Bacteria</taxon>
        <taxon>Bacillati</taxon>
        <taxon>Bacillota</taxon>
        <taxon>Bacilli</taxon>
        <taxon>Bacillales</taxon>
        <taxon>Paenibacillaceae</taxon>
        <taxon>Paenibacillus</taxon>
    </lineage>
</organism>
<feature type="signal peptide" evidence="1">
    <location>
        <begin position="1"/>
        <end position="30"/>
    </location>
</feature>
<dbReference type="RefSeq" id="WP_160034997.1">
    <property type="nucleotide sequence ID" value="NZ_JACSQL010000004.1"/>
</dbReference>
<feature type="domain" description="Peptidoglycan binding-like" evidence="2">
    <location>
        <begin position="45"/>
        <end position="102"/>
    </location>
</feature>